<feature type="region of interest" description="Disordered" evidence="1">
    <location>
        <begin position="62"/>
        <end position="94"/>
    </location>
</feature>
<comment type="caution">
    <text evidence="2">The sequence shown here is derived from an EMBL/GenBank/DDBJ whole genome shotgun (WGS) entry which is preliminary data.</text>
</comment>
<proteinExistence type="predicted"/>
<organism evidence="2 3">
    <name type="scientific">Massilia frigida</name>
    <dbReference type="NCBI Taxonomy" id="2609281"/>
    <lineage>
        <taxon>Bacteria</taxon>
        <taxon>Pseudomonadati</taxon>
        <taxon>Pseudomonadota</taxon>
        <taxon>Betaproteobacteria</taxon>
        <taxon>Burkholderiales</taxon>
        <taxon>Oxalobacteraceae</taxon>
        <taxon>Telluria group</taxon>
        <taxon>Massilia</taxon>
    </lineage>
</organism>
<evidence type="ECO:0000256" key="1">
    <source>
        <dbReference type="SAM" id="MobiDB-lite"/>
    </source>
</evidence>
<protein>
    <recommendedName>
        <fullName evidence="4">GIY-YIG nuclease family protein</fullName>
    </recommendedName>
</protein>
<feature type="compositionally biased region" description="Low complexity" evidence="1">
    <location>
        <begin position="20"/>
        <end position="36"/>
    </location>
</feature>
<accession>A0ABX0ND46</accession>
<keyword evidence="3" id="KW-1185">Reference proteome</keyword>
<gene>
    <name evidence="2" type="ORF">F2P44_03665</name>
</gene>
<dbReference type="RefSeq" id="WP_167085113.1">
    <property type="nucleotide sequence ID" value="NZ_WHJG01000002.1"/>
</dbReference>
<dbReference type="EMBL" id="WHJG01000002">
    <property type="protein sequence ID" value="NHZ78385.1"/>
    <property type="molecule type" value="Genomic_DNA"/>
</dbReference>
<feature type="region of interest" description="Disordered" evidence="1">
    <location>
        <begin position="1"/>
        <end position="43"/>
    </location>
</feature>
<reference evidence="2 3" key="1">
    <citation type="submission" date="2019-10" db="EMBL/GenBank/DDBJ databases">
        <title>Taxonomy of Antarctic Massilia spp.: description of Massilia rubra sp. nov., Massilia aquatica sp. nov., Massilia mucilaginosa sp. nov., Massilia frigida sp. nov. isolated from streams, lakes and regoliths.</title>
        <authorList>
            <person name="Holochova P."/>
            <person name="Sedlacek I."/>
            <person name="Kralova S."/>
            <person name="Maslanova I."/>
            <person name="Busse H.-J."/>
            <person name="Stankova E."/>
            <person name="Vrbovska V."/>
            <person name="Kovarovic V."/>
            <person name="Bartak M."/>
            <person name="Svec P."/>
            <person name="Pantucek R."/>
        </authorList>
    </citation>
    <scope>NUCLEOTIDE SEQUENCE [LARGE SCALE GENOMIC DNA]</scope>
    <source>
        <strain evidence="2 3">CCM 8695</strain>
    </source>
</reference>
<name>A0ABX0ND46_9BURK</name>
<dbReference type="Proteomes" id="UP000621455">
    <property type="component" value="Unassembled WGS sequence"/>
</dbReference>
<evidence type="ECO:0000313" key="2">
    <source>
        <dbReference type="EMBL" id="NHZ78385.1"/>
    </source>
</evidence>
<sequence length="215" mass="23693">MNTEFEMLEFGMEQERGARRGAPARAPRPPMGRTWPARPPAPRGPAWGGWRYPVLAPWPEPYGYGPAPDADADEPQDETPKTIKPALDKMGGGAPQYKRIGSLRDAVRSPDANVAGLYLIEFDGPTGKRAYSGQSDSVKRRLQQHLLCATMLGLDVAKHTVFVAKTALTDDQRRAVEKDLHKNMGVKSGPNATKNPTLTNTRTELEAELFGESWR</sequence>
<evidence type="ECO:0008006" key="4">
    <source>
        <dbReference type="Google" id="ProtNLM"/>
    </source>
</evidence>
<evidence type="ECO:0000313" key="3">
    <source>
        <dbReference type="Proteomes" id="UP000621455"/>
    </source>
</evidence>